<sequence length="255" mass="28785">MQQSTRLPVEIWERIIDFCAHDSEVDLDSQSLYACALTCRDWLLRSRMHLYDVVNLLTADHFQRFLTVIRSNPTSGTFVRELSLGFAGSDPESKEGTASKDFESTVDSSPNSGRDDSELKPHPKLLLNWICMVPLHLLPLLPKLRSVYFVDLPIFNASTQRYLSLFRSHTNINDYLQIAGSVMSCRDLAWFISCFPAVRNLTLNKVEVTAAASSPPTQPYRSHPTLTNLGVWMPSEPVLKTLLSWRSLDKIGGLV</sequence>
<evidence type="ECO:0000256" key="1">
    <source>
        <dbReference type="SAM" id="MobiDB-lite"/>
    </source>
</evidence>
<feature type="region of interest" description="Disordered" evidence="1">
    <location>
        <begin position="88"/>
        <end position="118"/>
    </location>
</feature>
<dbReference type="Proteomes" id="UP000813824">
    <property type="component" value="Unassembled WGS sequence"/>
</dbReference>
<keyword evidence="3" id="KW-1185">Reference proteome</keyword>
<feature type="compositionally biased region" description="Basic and acidic residues" evidence="1">
    <location>
        <begin position="91"/>
        <end position="103"/>
    </location>
</feature>
<comment type="caution">
    <text evidence="2">The sequence shown here is derived from an EMBL/GenBank/DDBJ whole genome shotgun (WGS) entry which is preliminary data.</text>
</comment>
<dbReference type="EMBL" id="JAEVFJ010000061">
    <property type="protein sequence ID" value="KAH8077894.1"/>
    <property type="molecule type" value="Genomic_DNA"/>
</dbReference>
<dbReference type="AlphaFoldDB" id="A0A8K0UER6"/>
<gene>
    <name evidence="2" type="ORF">BXZ70DRAFT_693068</name>
</gene>
<evidence type="ECO:0008006" key="4">
    <source>
        <dbReference type="Google" id="ProtNLM"/>
    </source>
</evidence>
<organism evidence="2 3">
    <name type="scientific">Cristinia sonorae</name>
    <dbReference type="NCBI Taxonomy" id="1940300"/>
    <lineage>
        <taxon>Eukaryota</taxon>
        <taxon>Fungi</taxon>
        <taxon>Dikarya</taxon>
        <taxon>Basidiomycota</taxon>
        <taxon>Agaricomycotina</taxon>
        <taxon>Agaricomycetes</taxon>
        <taxon>Agaricomycetidae</taxon>
        <taxon>Agaricales</taxon>
        <taxon>Pleurotineae</taxon>
        <taxon>Stephanosporaceae</taxon>
        <taxon>Cristinia</taxon>
    </lineage>
</organism>
<evidence type="ECO:0000313" key="2">
    <source>
        <dbReference type="EMBL" id="KAH8077894.1"/>
    </source>
</evidence>
<protein>
    <recommendedName>
        <fullName evidence="4">F-box domain-containing protein</fullName>
    </recommendedName>
</protein>
<name>A0A8K0UER6_9AGAR</name>
<dbReference type="OrthoDB" id="2977329at2759"/>
<proteinExistence type="predicted"/>
<reference evidence="2" key="1">
    <citation type="journal article" date="2021" name="New Phytol.">
        <title>Evolutionary innovations through gain and loss of genes in the ectomycorrhizal Boletales.</title>
        <authorList>
            <person name="Wu G."/>
            <person name="Miyauchi S."/>
            <person name="Morin E."/>
            <person name="Kuo A."/>
            <person name="Drula E."/>
            <person name="Varga T."/>
            <person name="Kohler A."/>
            <person name="Feng B."/>
            <person name="Cao Y."/>
            <person name="Lipzen A."/>
            <person name="Daum C."/>
            <person name="Hundley H."/>
            <person name="Pangilinan J."/>
            <person name="Johnson J."/>
            <person name="Barry K."/>
            <person name="LaButti K."/>
            <person name="Ng V."/>
            <person name="Ahrendt S."/>
            <person name="Min B."/>
            <person name="Choi I.G."/>
            <person name="Park H."/>
            <person name="Plett J.M."/>
            <person name="Magnuson J."/>
            <person name="Spatafora J.W."/>
            <person name="Nagy L.G."/>
            <person name="Henrissat B."/>
            <person name="Grigoriev I.V."/>
            <person name="Yang Z.L."/>
            <person name="Xu J."/>
            <person name="Martin F.M."/>
        </authorList>
    </citation>
    <scope>NUCLEOTIDE SEQUENCE</scope>
    <source>
        <strain evidence="2">KKN 215</strain>
    </source>
</reference>
<evidence type="ECO:0000313" key="3">
    <source>
        <dbReference type="Proteomes" id="UP000813824"/>
    </source>
</evidence>
<accession>A0A8K0UER6</accession>
<dbReference type="CDD" id="cd09917">
    <property type="entry name" value="F-box_SF"/>
    <property type="match status" value="1"/>
</dbReference>